<dbReference type="PROSITE" id="PS50846">
    <property type="entry name" value="HMA_2"/>
    <property type="match status" value="1"/>
</dbReference>
<feature type="domain" description="HMA" evidence="2">
    <location>
        <begin position="2"/>
        <end position="66"/>
    </location>
</feature>
<evidence type="ECO:0000256" key="1">
    <source>
        <dbReference type="ARBA" id="ARBA00022723"/>
    </source>
</evidence>
<dbReference type="OrthoDB" id="44171at2157"/>
<name>A0A0W1R2R6_9EURY</name>
<dbReference type="AlphaFoldDB" id="A0A0W1R2R6"/>
<dbReference type="InterPro" id="IPR017969">
    <property type="entry name" value="Heavy-metal-associated_CS"/>
</dbReference>
<dbReference type="EMBL" id="LOPU01000041">
    <property type="protein sequence ID" value="KTG07613.1"/>
    <property type="molecule type" value="Genomic_DNA"/>
</dbReference>
<keyword evidence="1" id="KW-0479">Metal-binding</keyword>
<comment type="caution">
    <text evidence="3">The sequence shown here is derived from an EMBL/GenBank/DDBJ whole genome shotgun (WGS) entry which is preliminary data.</text>
</comment>
<dbReference type="Pfam" id="PF00403">
    <property type="entry name" value="HMA"/>
    <property type="match status" value="1"/>
</dbReference>
<dbReference type="RefSeq" id="WP_058583625.1">
    <property type="nucleotide sequence ID" value="NZ_LOPU01000041.1"/>
</dbReference>
<dbReference type="PROSITE" id="PS01047">
    <property type="entry name" value="HMA_1"/>
    <property type="match status" value="1"/>
</dbReference>
<evidence type="ECO:0000259" key="2">
    <source>
        <dbReference type="PROSITE" id="PS50846"/>
    </source>
</evidence>
<keyword evidence="4" id="KW-1185">Reference proteome</keyword>
<protein>
    <recommendedName>
        <fullName evidence="2">HMA domain-containing protein</fullName>
    </recommendedName>
</protein>
<dbReference type="GO" id="GO:0046872">
    <property type="term" value="F:metal ion binding"/>
    <property type="evidence" value="ECO:0007669"/>
    <property type="project" value="UniProtKB-KW"/>
</dbReference>
<organism evidence="3 4">
    <name type="scientific">Haloprofundus marisrubri</name>
    <dbReference type="NCBI Taxonomy" id="1514971"/>
    <lineage>
        <taxon>Archaea</taxon>
        <taxon>Methanobacteriati</taxon>
        <taxon>Methanobacteriota</taxon>
        <taxon>Stenosarchaea group</taxon>
        <taxon>Halobacteria</taxon>
        <taxon>Halobacteriales</taxon>
        <taxon>Haloferacaceae</taxon>
        <taxon>Haloprofundus</taxon>
    </lineage>
</organism>
<dbReference type="Proteomes" id="UP000054387">
    <property type="component" value="Unassembled WGS sequence"/>
</dbReference>
<proteinExistence type="predicted"/>
<dbReference type="CDD" id="cd00371">
    <property type="entry name" value="HMA"/>
    <property type="match status" value="1"/>
</dbReference>
<dbReference type="Gene3D" id="3.30.70.100">
    <property type="match status" value="1"/>
</dbReference>
<dbReference type="InterPro" id="IPR006121">
    <property type="entry name" value="HMA_dom"/>
</dbReference>
<gene>
    <name evidence="3" type="ORF">AUR64_02830</name>
</gene>
<reference evidence="3 4" key="1">
    <citation type="submission" date="2015-12" db="EMBL/GenBank/DDBJ databases">
        <title>Haloprofundus marisrubri gen. nov., sp. nov., an extremely halophilic archaeon isolated from the Discovery deep brine-seawater interface in the Red Sea.</title>
        <authorList>
            <person name="Zhang G."/>
            <person name="Stingl U."/>
            <person name="Rashid M."/>
        </authorList>
    </citation>
    <scope>NUCLEOTIDE SEQUENCE [LARGE SCALE GENOMIC DNA]</scope>
    <source>
        <strain evidence="3 4">SB9</strain>
    </source>
</reference>
<evidence type="ECO:0000313" key="4">
    <source>
        <dbReference type="Proteomes" id="UP000054387"/>
    </source>
</evidence>
<accession>A0A0W1R2R6</accession>
<sequence>MPGYTLDVTGMHCDGCERILTQNVSSVIGVREVTADVTTGTVRVRCTDDSVAYVRKAITDAGYGVVN</sequence>
<dbReference type="SUPFAM" id="SSF55008">
    <property type="entry name" value="HMA, heavy metal-associated domain"/>
    <property type="match status" value="1"/>
</dbReference>
<dbReference type="InterPro" id="IPR036163">
    <property type="entry name" value="HMA_dom_sf"/>
</dbReference>
<evidence type="ECO:0000313" key="3">
    <source>
        <dbReference type="EMBL" id="KTG07613.1"/>
    </source>
</evidence>